<dbReference type="Proteomes" id="UP000487649">
    <property type="component" value="Unassembled WGS sequence"/>
</dbReference>
<dbReference type="AlphaFoldDB" id="A0A6A8SD85"/>
<gene>
    <name evidence="1" type="ORF">GMA92_09075</name>
</gene>
<accession>A0A6A8SD85</accession>
<dbReference type="EMBL" id="WMQE01000019">
    <property type="protein sequence ID" value="MTK21572.1"/>
    <property type="molecule type" value="Genomic_DNA"/>
</dbReference>
<evidence type="ECO:0000313" key="2">
    <source>
        <dbReference type="Proteomes" id="UP000487649"/>
    </source>
</evidence>
<organism evidence="1 2">
    <name type="scientific">Turicibacter sanguinis</name>
    <dbReference type="NCBI Taxonomy" id="154288"/>
    <lineage>
        <taxon>Bacteria</taxon>
        <taxon>Bacillati</taxon>
        <taxon>Bacillota</taxon>
        <taxon>Erysipelotrichia</taxon>
        <taxon>Erysipelotrichales</taxon>
        <taxon>Turicibacteraceae</taxon>
        <taxon>Turicibacter</taxon>
    </lineage>
</organism>
<dbReference type="GeneID" id="60059403"/>
<dbReference type="RefSeq" id="WP_006783520.1">
    <property type="nucleotide sequence ID" value="NZ_CABJBH010000003.1"/>
</dbReference>
<proteinExistence type="predicted"/>
<name>A0A6A8SD85_9FIRM</name>
<comment type="caution">
    <text evidence="1">The sequence shown here is derived from an EMBL/GenBank/DDBJ whole genome shotgun (WGS) entry which is preliminary data.</text>
</comment>
<evidence type="ECO:0000313" key="1">
    <source>
        <dbReference type="EMBL" id="MTK21572.1"/>
    </source>
</evidence>
<reference evidence="1 2" key="1">
    <citation type="journal article" date="2019" name="Nat. Med.">
        <title>A library of human gut bacterial isolates paired with longitudinal multiomics data enables mechanistic microbiome research.</title>
        <authorList>
            <person name="Poyet M."/>
            <person name="Groussin M."/>
            <person name="Gibbons S.M."/>
            <person name="Avila-Pacheco J."/>
            <person name="Jiang X."/>
            <person name="Kearney S.M."/>
            <person name="Perrotta A.R."/>
            <person name="Berdy B."/>
            <person name="Zhao S."/>
            <person name="Lieberman T.D."/>
            <person name="Swanson P.K."/>
            <person name="Smith M."/>
            <person name="Roesemann S."/>
            <person name="Alexander J.E."/>
            <person name="Rich S.A."/>
            <person name="Livny J."/>
            <person name="Vlamakis H."/>
            <person name="Clish C."/>
            <person name="Bullock K."/>
            <person name="Deik A."/>
            <person name="Scott J."/>
            <person name="Pierce K.A."/>
            <person name="Xavier R.J."/>
            <person name="Alm E.J."/>
        </authorList>
    </citation>
    <scope>NUCLEOTIDE SEQUENCE [LARGE SCALE GENOMIC DNA]</scope>
    <source>
        <strain evidence="1 2">BIOML-A198</strain>
    </source>
</reference>
<protein>
    <submittedName>
        <fullName evidence="1">Uncharacterized protein</fullName>
    </submittedName>
</protein>
<sequence>MLEPQPIFKSFQFVQEIAFKNKDLHRSDLGIERFGFVKRSHIIERVHCEYEVCFTTGDDSSFILEYSLRPLTENEIQERLSYIANHADKFTEFIQLLNSQPELQAYHINPSSLTSSTQLSFT</sequence>